<proteinExistence type="predicted"/>
<evidence type="ECO:0000313" key="2">
    <source>
        <dbReference type="Proteomes" id="UP000054007"/>
    </source>
</evidence>
<dbReference type="AlphaFoldDB" id="A0A0D7B0I3"/>
<dbReference type="STRING" id="1314674.A0A0D7B0I3"/>
<accession>A0A0D7B0I3</accession>
<evidence type="ECO:0000313" key="1">
    <source>
        <dbReference type="EMBL" id="KIY64153.1"/>
    </source>
</evidence>
<dbReference type="EMBL" id="KN880651">
    <property type="protein sequence ID" value="KIY64153.1"/>
    <property type="molecule type" value="Genomic_DNA"/>
</dbReference>
<dbReference type="Proteomes" id="UP000054007">
    <property type="component" value="Unassembled WGS sequence"/>
</dbReference>
<dbReference type="OrthoDB" id="4708870at2759"/>
<gene>
    <name evidence="1" type="ORF">CYLTODRAFT_112399</name>
</gene>
<keyword evidence="2" id="KW-1185">Reference proteome</keyword>
<sequence>MGGNAFNAVVNFSGIFPRMQPALYRCLRQKHEDALKKLYTLVGTPAEAPEKVDHGDVDFIVWHPCPVDHLSVQEALKASHVKPMDGPRTSNYAVPLDAQDEYCQVDVHVCATEGEWQRTMFFHSYGDMGMILGLIARGVGLHLGVHGLRYPIPKLPPWHLSSNFDDILPFFGWSKSRFDRGFKTKVELFEWIWTTEHIHPRTFGSNNAVGKVDKQRKLYHEFVAWGRERQEQQTSESPQPRATELQVIMREKALQHFGVQAEVEAFIHAESSRARWKALFNGHLVEEWTEIPLSNWKRIKQLMDTVRQQLDGEAGGLDQGPAYVLKMFENDDGALEFLKAKSRQVVKELED</sequence>
<reference evidence="1 2" key="1">
    <citation type="journal article" date="2015" name="Fungal Genet. Biol.">
        <title>Evolution of novel wood decay mechanisms in Agaricales revealed by the genome sequences of Fistulina hepatica and Cylindrobasidium torrendii.</title>
        <authorList>
            <person name="Floudas D."/>
            <person name="Held B.W."/>
            <person name="Riley R."/>
            <person name="Nagy L.G."/>
            <person name="Koehler G."/>
            <person name="Ransdell A.S."/>
            <person name="Younus H."/>
            <person name="Chow J."/>
            <person name="Chiniquy J."/>
            <person name="Lipzen A."/>
            <person name="Tritt A."/>
            <person name="Sun H."/>
            <person name="Haridas S."/>
            <person name="LaButti K."/>
            <person name="Ohm R.A."/>
            <person name="Kues U."/>
            <person name="Blanchette R.A."/>
            <person name="Grigoriev I.V."/>
            <person name="Minto R.E."/>
            <person name="Hibbett D.S."/>
        </authorList>
    </citation>
    <scope>NUCLEOTIDE SEQUENCE [LARGE SCALE GENOMIC DNA]</scope>
    <source>
        <strain evidence="1 2">FP15055 ss-10</strain>
    </source>
</reference>
<protein>
    <submittedName>
        <fullName evidence="1">Uncharacterized protein</fullName>
    </submittedName>
</protein>
<organism evidence="1 2">
    <name type="scientific">Cylindrobasidium torrendii FP15055 ss-10</name>
    <dbReference type="NCBI Taxonomy" id="1314674"/>
    <lineage>
        <taxon>Eukaryota</taxon>
        <taxon>Fungi</taxon>
        <taxon>Dikarya</taxon>
        <taxon>Basidiomycota</taxon>
        <taxon>Agaricomycotina</taxon>
        <taxon>Agaricomycetes</taxon>
        <taxon>Agaricomycetidae</taxon>
        <taxon>Agaricales</taxon>
        <taxon>Marasmiineae</taxon>
        <taxon>Physalacriaceae</taxon>
        <taxon>Cylindrobasidium</taxon>
    </lineage>
</organism>
<name>A0A0D7B0I3_9AGAR</name>